<evidence type="ECO:0000313" key="2">
    <source>
        <dbReference type="EMBL" id="SIQ72847.1"/>
    </source>
</evidence>
<keyword evidence="3" id="KW-1185">Reference proteome</keyword>
<feature type="domain" description="Putative beta-lactamase-inhibitor-like PepSY-like" evidence="1">
    <location>
        <begin position="69"/>
        <end position="154"/>
    </location>
</feature>
<dbReference type="Gene3D" id="3.10.450.360">
    <property type="match status" value="1"/>
</dbReference>
<protein>
    <submittedName>
        <fullName evidence="2">Putative beta-lactamase-inhibitor-like, PepSY-like</fullName>
    </submittedName>
</protein>
<dbReference type="SUPFAM" id="SSF160574">
    <property type="entry name" value="BT0923-like"/>
    <property type="match status" value="1"/>
</dbReference>
<proteinExistence type="predicted"/>
<name>A0A1N6V4S3_9BACT</name>
<accession>A0A1N6V4S3</accession>
<evidence type="ECO:0000259" key="1">
    <source>
        <dbReference type="Pfam" id="PF11396"/>
    </source>
</evidence>
<evidence type="ECO:0000313" key="3">
    <source>
        <dbReference type="Proteomes" id="UP000185924"/>
    </source>
</evidence>
<gene>
    <name evidence="2" type="ORF">SAMN05421545_1233</name>
</gene>
<dbReference type="Pfam" id="PF11396">
    <property type="entry name" value="PepSY_like"/>
    <property type="match status" value="1"/>
</dbReference>
<dbReference type="AlphaFoldDB" id="A0A1N6V4S3"/>
<reference evidence="3" key="1">
    <citation type="submission" date="2017-01" db="EMBL/GenBank/DDBJ databases">
        <authorList>
            <person name="Varghese N."/>
            <person name="Submissions S."/>
        </authorList>
    </citation>
    <scope>NUCLEOTIDE SEQUENCE [LARGE SCALE GENOMIC DNA]</scope>
    <source>
        <strain evidence="3">DM9</strain>
    </source>
</reference>
<dbReference type="STRING" id="1077936.SAMN05421545_1233"/>
<organism evidence="2 3">
    <name type="scientific">Pontibacter lucknowensis</name>
    <dbReference type="NCBI Taxonomy" id="1077936"/>
    <lineage>
        <taxon>Bacteria</taxon>
        <taxon>Pseudomonadati</taxon>
        <taxon>Bacteroidota</taxon>
        <taxon>Cytophagia</taxon>
        <taxon>Cytophagales</taxon>
        <taxon>Hymenobacteraceae</taxon>
        <taxon>Pontibacter</taxon>
    </lineage>
</organism>
<dbReference type="Proteomes" id="UP000185924">
    <property type="component" value="Unassembled WGS sequence"/>
</dbReference>
<sequence>MLSLGPIHQVTFHYIIMKLRFATVTLFAGLLVSCDDDVLPEKVPLEVRQNLLNTFPLAFDIEWERSGKDYEADFNMHAVAHSALFRQSGELMQYKRNLQSSELPEAVARSIAQSYPNYKTEEAEVVVKGDTTTYQVVLKGKSGELELAFSAEGQQLPQAYWD</sequence>
<dbReference type="EMBL" id="FTNM01000001">
    <property type="protein sequence ID" value="SIQ72847.1"/>
    <property type="molecule type" value="Genomic_DNA"/>
</dbReference>
<dbReference type="InterPro" id="IPR021533">
    <property type="entry name" value="PepSY-like"/>
</dbReference>